<evidence type="ECO:0000313" key="2">
    <source>
        <dbReference type="EMBL" id="QEI04996.1"/>
    </source>
</evidence>
<feature type="transmembrane region" description="Helical" evidence="1">
    <location>
        <begin position="144"/>
        <end position="161"/>
    </location>
</feature>
<keyword evidence="1" id="KW-0472">Membrane</keyword>
<dbReference type="OrthoDB" id="9801622at2"/>
<keyword evidence="3" id="KW-1185">Reference proteome</keyword>
<protein>
    <submittedName>
        <fullName evidence="2">Uncharacterized protein</fullName>
    </submittedName>
</protein>
<dbReference type="RefSeq" id="WP_148812866.1">
    <property type="nucleotide sequence ID" value="NZ_CP043046.1"/>
</dbReference>
<organism evidence="2 3">
    <name type="scientific">Pigmentiphaga aceris</name>
    <dbReference type="NCBI Taxonomy" id="1940612"/>
    <lineage>
        <taxon>Bacteria</taxon>
        <taxon>Pseudomonadati</taxon>
        <taxon>Pseudomonadota</taxon>
        <taxon>Betaproteobacteria</taxon>
        <taxon>Burkholderiales</taxon>
        <taxon>Alcaligenaceae</taxon>
        <taxon>Pigmentiphaga</taxon>
    </lineage>
</organism>
<dbReference type="AlphaFoldDB" id="A0A5C0ATJ0"/>
<dbReference type="Proteomes" id="UP000325161">
    <property type="component" value="Chromosome"/>
</dbReference>
<proteinExistence type="predicted"/>
<evidence type="ECO:0000313" key="3">
    <source>
        <dbReference type="Proteomes" id="UP000325161"/>
    </source>
</evidence>
<accession>A0A5C0ATJ0</accession>
<keyword evidence="1" id="KW-0812">Transmembrane</keyword>
<gene>
    <name evidence="2" type="ORF">FXN63_03410</name>
</gene>
<evidence type="ECO:0000256" key="1">
    <source>
        <dbReference type="SAM" id="Phobius"/>
    </source>
</evidence>
<dbReference type="EMBL" id="CP043046">
    <property type="protein sequence ID" value="QEI04996.1"/>
    <property type="molecule type" value="Genomic_DNA"/>
</dbReference>
<dbReference type="KEGG" id="pacr:FXN63_03410"/>
<keyword evidence="1" id="KW-1133">Transmembrane helix</keyword>
<reference evidence="2 3" key="1">
    <citation type="submission" date="2019-08" db="EMBL/GenBank/DDBJ databases">
        <title>Amphibian skin-associated Pigmentiphaga: genome sequence and occurrence across geography and hosts.</title>
        <authorList>
            <person name="Bletz M.C."/>
            <person name="Bunk B."/>
            <person name="Sproeer C."/>
            <person name="Biwer P."/>
            <person name="Reiter S."/>
            <person name="Rabemananjara F.C.E."/>
            <person name="Schulz S."/>
            <person name="Overmann J."/>
            <person name="Vences M."/>
        </authorList>
    </citation>
    <scope>NUCLEOTIDE SEQUENCE [LARGE SCALE GENOMIC DNA]</scope>
    <source>
        <strain evidence="2 3">Mada1488</strain>
    </source>
</reference>
<feature type="transmembrane region" description="Helical" evidence="1">
    <location>
        <begin position="39"/>
        <end position="57"/>
    </location>
</feature>
<name>A0A5C0ATJ0_9BURK</name>
<sequence>MMKRNPSIALFVLTVLAAAIVGALTPSIFPENLFSEGGPIEELTLVLYVVGIIAVLMAPGRVVGKVDKLATCILLAAFAAREMDLHTAMYGTSILKARFYNRDGTAAQIAGALAVLLPIFASIGWLLVKHGKQWLRALRERQPAAVTFLVFGVALVVAKLSDRAPDTLSGWNMTVSMTVRHIMQGIEESLEMFLPIFIAMAVWQAARYALPRAQSAMRAV</sequence>
<feature type="transmembrane region" description="Helical" evidence="1">
    <location>
        <begin position="109"/>
        <end position="128"/>
    </location>
</feature>